<protein>
    <submittedName>
        <fullName evidence="1">Uncharacterized protein</fullName>
    </submittedName>
</protein>
<dbReference type="HOGENOM" id="CLU_2116653_0_0_6"/>
<accession>A0A0F6RIP1</accession>
<dbReference type="PATRIC" id="fig|1261127.3.peg.5596"/>
<sequence>MSTDNLLAELTSKTGLTETELNRQALIIGLMALCHPDAIAGDLVSAALTGSYSDSTDKLLTRGDNASDSVLMSMRILLHRLSRYEGADGKVGQINKMMHRLGYFKVSDVLRETP</sequence>
<evidence type="ECO:0000313" key="1">
    <source>
        <dbReference type="EMBL" id="AKE62195.1"/>
    </source>
</evidence>
<geneLocation type="plasmid" evidence="1">
    <name>unnamed</name>
</geneLocation>
<dbReference type="Proteomes" id="UP000034085">
    <property type="component" value="Plasmid"/>
</dbReference>
<organism evidence="1 2">
    <name type="scientific">Citrobacter amalonaticus Y19</name>
    <dbReference type="NCBI Taxonomy" id="1261127"/>
    <lineage>
        <taxon>Bacteria</taxon>
        <taxon>Pseudomonadati</taxon>
        <taxon>Pseudomonadota</taxon>
        <taxon>Gammaproteobacteria</taxon>
        <taxon>Enterobacterales</taxon>
        <taxon>Enterobacteriaceae</taxon>
        <taxon>Citrobacter</taxon>
    </lineage>
</organism>
<dbReference type="KEGG" id="cama:F384_26965"/>
<keyword evidence="1" id="KW-0614">Plasmid</keyword>
<reference evidence="1 2" key="1">
    <citation type="submission" date="2015-03" db="EMBL/GenBank/DDBJ databases">
        <title>Complete genome sequence of Citrobacter amalonaticus Y19.</title>
        <authorList>
            <person name="Park S."/>
        </authorList>
    </citation>
    <scope>NUCLEOTIDE SEQUENCE [LARGE SCALE GENOMIC DNA]</scope>
    <source>
        <strain evidence="1 2">Y19</strain>
        <plasmid evidence="2">Plasmid</plasmid>
    </source>
</reference>
<dbReference type="EMBL" id="CP011133">
    <property type="protein sequence ID" value="AKE62195.1"/>
    <property type="molecule type" value="Genomic_DNA"/>
</dbReference>
<dbReference type="OrthoDB" id="6626628at2"/>
<gene>
    <name evidence="1" type="ORF">F384_26965</name>
</gene>
<evidence type="ECO:0000313" key="2">
    <source>
        <dbReference type="Proteomes" id="UP000034085"/>
    </source>
</evidence>
<name>A0A0F6RIP1_CITAM</name>
<dbReference type="RefSeq" id="WP_020996139.1">
    <property type="nucleotide sequence ID" value="NZ_CP011133.1"/>
</dbReference>
<dbReference type="AlphaFoldDB" id="A0A0F6RIP1"/>
<proteinExistence type="predicted"/>